<organism evidence="1 2">
    <name type="scientific">Vibrio hippocampi</name>
    <dbReference type="NCBI Taxonomy" id="654686"/>
    <lineage>
        <taxon>Bacteria</taxon>
        <taxon>Pseudomonadati</taxon>
        <taxon>Pseudomonadota</taxon>
        <taxon>Gammaproteobacteria</taxon>
        <taxon>Vibrionales</taxon>
        <taxon>Vibrionaceae</taxon>
        <taxon>Vibrio</taxon>
    </lineage>
</organism>
<proteinExistence type="predicted"/>
<name>A0ABN8DKG9_9VIBR</name>
<sequence length="332" mass="35785">MGGVGVVSASYLTAPFYNPALVAIYRRNDDAGMLLPSLGINYDDQNGLIDQVDQAVATGDISAISNDSVANLDFGGAVAFGLPNRFVAANIFGKAYVENVAQPDMGSTVTNSAVKSASVAITEIGLSLAKYQTVLGQHWSFGVTPKFQRIYTFTSVSSLQDFALENVTDNKEGESAFNIDAGALWFFGPFRAGVSATNLLSRNIKTAQGTTLVGGRAVDYGYEYNLEPLYTVGAGYVADYFQFSIDYDLNKETKFTQFDDDTQMIRAGLEVDLIRQIQLRAGYYKNLAKDNSDGTITAGIGLTPLNLIEMDISARYTNADAMGASINFVTTY</sequence>
<gene>
    <name evidence="1" type="ORF">VHP8226_03380</name>
</gene>
<protein>
    <recommendedName>
        <fullName evidence="3">Conjugal transfer protein TraF</fullName>
    </recommendedName>
</protein>
<keyword evidence="2" id="KW-1185">Reference proteome</keyword>
<evidence type="ECO:0000313" key="2">
    <source>
        <dbReference type="Proteomes" id="UP000838160"/>
    </source>
</evidence>
<dbReference type="EMBL" id="CAKLCM010000003">
    <property type="protein sequence ID" value="CAH0529625.1"/>
    <property type="molecule type" value="Genomic_DNA"/>
</dbReference>
<accession>A0ABN8DKG9</accession>
<reference evidence="1" key="1">
    <citation type="submission" date="2021-12" db="EMBL/GenBank/DDBJ databases">
        <authorList>
            <person name="Rodrigo-Torres L."/>
            <person name="Arahal R. D."/>
            <person name="Lucena T."/>
        </authorList>
    </citation>
    <scope>NUCLEOTIDE SEQUENCE</scope>
    <source>
        <strain evidence="1">CECT 8226</strain>
    </source>
</reference>
<dbReference type="Pfam" id="PF13729">
    <property type="entry name" value="TraF_2"/>
    <property type="match status" value="2"/>
</dbReference>
<evidence type="ECO:0008006" key="3">
    <source>
        <dbReference type="Google" id="ProtNLM"/>
    </source>
</evidence>
<evidence type="ECO:0000313" key="1">
    <source>
        <dbReference type="EMBL" id="CAH0529625.1"/>
    </source>
</evidence>
<dbReference type="InterPro" id="IPR032811">
    <property type="entry name" value="Put_conjugal_transfer"/>
</dbReference>
<comment type="caution">
    <text evidence="1">The sequence shown here is derived from an EMBL/GenBank/DDBJ whole genome shotgun (WGS) entry which is preliminary data.</text>
</comment>
<dbReference type="Gene3D" id="2.40.160.60">
    <property type="entry name" value="Outer membrane protein transport protein (OMPP1/FadL/TodX)"/>
    <property type="match status" value="1"/>
</dbReference>
<dbReference type="Proteomes" id="UP000838160">
    <property type="component" value="Unassembled WGS sequence"/>
</dbReference>